<dbReference type="Proteomes" id="UP000256690">
    <property type="component" value="Unassembled WGS sequence"/>
</dbReference>
<evidence type="ECO:0000259" key="1">
    <source>
        <dbReference type="Pfam" id="PF24968"/>
    </source>
</evidence>
<proteinExistence type="predicted"/>
<comment type="caution">
    <text evidence="2">The sequence shown here is derived from an EMBL/GenBank/DDBJ whole genome shotgun (WGS) entry which is preliminary data.</text>
</comment>
<dbReference type="GeneID" id="38117953"/>
<accession>A0A3D8REY3</accession>
<evidence type="ECO:0000313" key="3">
    <source>
        <dbReference type="Proteomes" id="UP000256690"/>
    </source>
</evidence>
<name>A0A3D8REY3_9EURO</name>
<evidence type="ECO:0000313" key="2">
    <source>
        <dbReference type="EMBL" id="RDW72411.1"/>
    </source>
</evidence>
<sequence length="180" mass="20248">MNFTAPIFQPIQFVPASKKPEILELPVLHISAVAHARLESGGNHWTFYMTVSSTESIQVDMTPSYTVPSTITSGGSKGNLVVSQLTYKFSPDSTKIVRLDVRDGLTVKHFVELLESEKRHLFEFNELGQGCRFWVDDQLTLFSEKGLLTNQNQVEEARASILTQYPDEKQYPLVVGSYYG</sequence>
<feature type="domain" description="DUF7770" evidence="1">
    <location>
        <begin position="31"/>
        <end position="179"/>
    </location>
</feature>
<keyword evidence="3" id="KW-1185">Reference proteome</keyword>
<dbReference type="InterPro" id="IPR056672">
    <property type="entry name" value="DUF7770"/>
</dbReference>
<protein>
    <recommendedName>
        <fullName evidence="1">DUF7770 domain-containing protein</fullName>
    </recommendedName>
</protein>
<dbReference type="RefSeq" id="XP_026601631.1">
    <property type="nucleotide sequence ID" value="XM_026749599.1"/>
</dbReference>
<dbReference type="OrthoDB" id="3527137at2759"/>
<reference evidence="2 3" key="1">
    <citation type="journal article" date="2018" name="IMA Fungus">
        <title>IMA Genome-F 9: Draft genome sequence of Annulohypoxylon stygium, Aspergillus mulundensis, Berkeleyomyces basicola (syn. Thielaviopsis basicola), Ceratocystis smalleyi, two Cercospora beticola strains, Coleophoma cylindrospora, Fusarium fracticaudum, Phialophora cf. hyalina, and Morchella septimelata.</title>
        <authorList>
            <person name="Wingfield B.D."/>
            <person name="Bills G.F."/>
            <person name="Dong Y."/>
            <person name="Huang W."/>
            <person name="Nel W.J."/>
            <person name="Swalarsk-Parry B.S."/>
            <person name="Vaghefi N."/>
            <person name="Wilken P.M."/>
            <person name="An Z."/>
            <person name="de Beer Z.W."/>
            <person name="De Vos L."/>
            <person name="Chen L."/>
            <person name="Duong T.A."/>
            <person name="Gao Y."/>
            <person name="Hammerbacher A."/>
            <person name="Kikkert J.R."/>
            <person name="Li Y."/>
            <person name="Li H."/>
            <person name="Li K."/>
            <person name="Li Q."/>
            <person name="Liu X."/>
            <person name="Ma X."/>
            <person name="Naidoo K."/>
            <person name="Pethybridge S.J."/>
            <person name="Sun J."/>
            <person name="Steenkamp E.T."/>
            <person name="van der Nest M.A."/>
            <person name="van Wyk S."/>
            <person name="Wingfield M.J."/>
            <person name="Xiong C."/>
            <person name="Yue Q."/>
            <person name="Zhang X."/>
        </authorList>
    </citation>
    <scope>NUCLEOTIDE SEQUENCE [LARGE SCALE GENOMIC DNA]</scope>
    <source>
        <strain evidence="2 3">DSM 5745</strain>
    </source>
</reference>
<gene>
    <name evidence="2" type="ORF">DSM5745_07583</name>
</gene>
<dbReference type="Pfam" id="PF24968">
    <property type="entry name" value="DUF7770"/>
    <property type="match status" value="1"/>
</dbReference>
<dbReference type="EMBL" id="PVWQ01000009">
    <property type="protein sequence ID" value="RDW72411.1"/>
    <property type="molecule type" value="Genomic_DNA"/>
</dbReference>
<organism evidence="2 3">
    <name type="scientific">Aspergillus mulundensis</name>
    <dbReference type="NCBI Taxonomy" id="1810919"/>
    <lineage>
        <taxon>Eukaryota</taxon>
        <taxon>Fungi</taxon>
        <taxon>Dikarya</taxon>
        <taxon>Ascomycota</taxon>
        <taxon>Pezizomycotina</taxon>
        <taxon>Eurotiomycetes</taxon>
        <taxon>Eurotiomycetidae</taxon>
        <taxon>Eurotiales</taxon>
        <taxon>Aspergillaceae</taxon>
        <taxon>Aspergillus</taxon>
        <taxon>Aspergillus subgen. Nidulantes</taxon>
    </lineage>
</organism>
<dbReference type="AlphaFoldDB" id="A0A3D8REY3"/>